<evidence type="ECO:0000313" key="2">
    <source>
        <dbReference type="Proteomes" id="UP000502917"/>
    </source>
</evidence>
<gene>
    <name evidence="1" type="ORF">CPYG_00030</name>
</gene>
<dbReference type="EMBL" id="JF974306">
    <property type="protein sequence ID" value="AGF91325.1"/>
    <property type="molecule type" value="Genomic_DNA"/>
</dbReference>
<accession>M1PK72</accession>
<protein>
    <submittedName>
        <fullName evidence="1">Uncharacterized protein</fullName>
    </submittedName>
</protein>
<reference evidence="1 2" key="1">
    <citation type="submission" date="2010-12" db="EMBL/GenBank/DDBJ databases">
        <title>The Genome Sequence of Cyanophage P-SS1.</title>
        <authorList>
            <consortium name="The Broad Institute Genome Sequencing Platform"/>
            <person name="Henn M.R."/>
            <person name="Sullivan M.S."/>
            <person name="Osburne M.S."/>
            <person name="Levin J."/>
            <person name="Malboeuf C."/>
            <person name="Casali M."/>
            <person name="Russ C."/>
            <person name="Lennon N."/>
            <person name="Chapman S.B."/>
            <person name="Erlich R."/>
            <person name="Young S.K."/>
            <person name="Yandava C."/>
            <person name="Zeng Q."/>
            <person name="Alvarado L."/>
            <person name="Anderson S."/>
            <person name="Berlin A."/>
            <person name="Chen Z."/>
            <person name="Freedman E."/>
            <person name="Gellesch M."/>
            <person name="Goldberg J."/>
            <person name="Green L."/>
            <person name="Griggs A."/>
            <person name="Gujja S."/>
            <person name="Heilman E.R."/>
            <person name="Heiman D."/>
            <person name="Hollinger A."/>
            <person name="Howarth C."/>
            <person name="Larson L."/>
            <person name="Mehta T."/>
            <person name="Pearson M."/>
            <person name="Roberts A."/>
            <person name="Ryan E."/>
            <person name="Saif S."/>
            <person name="Shea T."/>
            <person name="Shenoy N."/>
            <person name="Sisk P."/>
            <person name="Stolte C."/>
            <person name="Sykes S."/>
            <person name="White J."/>
            <person name="Yu Q."/>
            <person name="Coleman M.L."/>
            <person name="Huang K.H."/>
            <person name="Weigele P.R."/>
            <person name="DeFrancesco A.S."/>
            <person name="Kern S.E."/>
            <person name="Thompson L.R."/>
            <person name="Fu R."/>
            <person name="Hombeck B."/>
            <person name="Chisholm S.W."/>
            <person name="Haas B."/>
            <person name="Nusbaum C."/>
            <person name="Birren B."/>
        </authorList>
    </citation>
    <scope>NUCLEOTIDE SEQUENCE [LARGE SCALE GENOMIC DNA]</scope>
    <source>
        <strain evidence="1 2">P-SS1</strain>
    </source>
</reference>
<name>M1PK72_9CAUD</name>
<proteinExistence type="predicted"/>
<dbReference type="Proteomes" id="UP000502917">
    <property type="component" value="Segment"/>
</dbReference>
<sequence length="57" mass="6376">MHTYKLNDKQDAVLVQMLSYFNELGVGGNIDQDDFDSLLDLVCNSGSNVVKPNPKFQ</sequence>
<evidence type="ECO:0000313" key="1">
    <source>
        <dbReference type="EMBL" id="AGF91325.1"/>
    </source>
</evidence>
<organism evidence="1 2">
    <name type="scientific">Cyanophage P-SS1</name>
    <dbReference type="NCBI Taxonomy" id="889957"/>
    <lineage>
        <taxon>Viruses</taxon>
        <taxon>Duplodnaviria</taxon>
        <taxon>Heunggongvirae</taxon>
        <taxon>Uroviricota</taxon>
        <taxon>Caudoviricetes</taxon>
        <taxon>Pantevenvirales</taxon>
        <taxon>Kyanoviridae</taxon>
        <taxon>Ronodorvirus</taxon>
        <taxon>Ronodorvirus ssm4</taxon>
    </lineage>
</organism>